<dbReference type="GO" id="GO:0030414">
    <property type="term" value="F:peptidase inhibitor activity"/>
    <property type="evidence" value="ECO:0007669"/>
    <property type="project" value="InterPro"/>
</dbReference>
<comment type="caution">
    <text evidence="4">The sequence shown here is derived from an EMBL/GenBank/DDBJ whole genome shotgun (WGS) entry which is preliminary data.</text>
</comment>
<dbReference type="PROSITE" id="PS51390">
    <property type="entry name" value="WAP"/>
    <property type="match status" value="1"/>
</dbReference>
<gene>
    <name evidence="4" type="ORF">SK128_013929</name>
</gene>
<keyword evidence="2" id="KW-0732">Signal</keyword>
<feature type="signal peptide" evidence="2">
    <location>
        <begin position="1"/>
        <end position="16"/>
    </location>
</feature>
<feature type="region of interest" description="Disordered" evidence="1">
    <location>
        <begin position="17"/>
        <end position="57"/>
    </location>
</feature>
<dbReference type="SUPFAM" id="SSF57256">
    <property type="entry name" value="Elafin-like"/>
    <property type="match status" value="1"/>
</dbReference>
<keyword evidence="5" id="KW-1185">Reference proteome</keyword>
<feature type="chain" id="PRO_5043018003" description="WAP domain-containing protein" evidence="2">
    <location>
        <begin position="17"/>
        <end position="194"/>
    </location>
</feature>
<evidence type="ECO:0000259" key="3">
    <source>
        <dbReference type="PROSITE" id="PS51390"/>
    </source>
</evidence>
<dbReference type="Pfam" id="PF00095">
    <property type="entry name" value="WAP"/>
    <property type="match status" value="1"/>
</dbReference>
<evidence type="ECO:0000313" key="5">
    <source>
        <dbReference type="Proteomes" id="UP001381693"/>
    </source>
</evidence>
<dbReference type="GO" id="GO:0005576">
    <property type="term" value="C:extracellular region"/>
    <property type="evidence" value="ECO:0007669"/>
    <property type="project" value="InterPro"/>
</dbReference>
<dbReference type="Gene3D" id="4.10.75.10">
    <property type="entry name" value="Elafin-like"/>
    <property type="match status" value="1"/>
</dbReference>
<dbReference type="InterPro" id="IPR008197">
    <property type="entry name" value="WAP_dom"/>
</dbReference>
<feature type="compositionally biased region" description="Polar residues" evidence="1">
    <location>
        <begin position="30"/>
        <end position="45"/>
    </location>
</feature>
<organism evidence="4 5">
    <name type="scientific">Halocaridina rubra</name>
    <name type="common">Hawaiian red shrimp</name>
    <dbReference type="NCBI Taxonomy" id="373956"/>
    <lineage>
        <taxon>Eukaryota</taxon>
        <taxon>Metazoa</taxon>
        <taxon>Ecdysozoa</taxon>
        <taxon>Arthropoda</taxon>
        <taxon>Crustacea</taxon>
        <taxon>Multicrustacea</taxon>
        <taxon>Malacostraca</taxon>
        <taxon>Eumalacostraca</taxon>
        <taxon>Eucarida</taxon>
        <taxon>Decapoda</taxon>
        <taxon>Pleocyemata</taxon>
        <taxon>Caridea</taxon>
        <taxon>Atyoidea</taxon>
        <taxon>Atyidae</taxon>
        <taxon>Halocaridina</taxon>
    </lineage>
</organism>
<feature type="domain" description="WAP" evidence="3">
    <location>
        <begin position="137"/>
        <end position="190"/>
    </location>
</feature>
<dbReference type="AlphaFoldDB" id="A0AAN8X906"/>
<proteinExistence type="predicted"/>
<accession>A0AAN8X906</accession>
<protein>
    <recommendedName>
        <fullName evidence="3">WAP domain-containing protein</fullName>
    </recommendedName>
</protein>
<evidence type="ECO:0000256" key="1">
    <source>
        <dbReference type="SAM" id="MobiDB-lite"/>
    </source>
</evidence>
<dbReference type="EMBL" id="JAXCGZ010007663">
    <property type="protein sequence ID" value="KAK7078797.1"/>
    <property type="molecule type" value="Genomic_DNA"/>
</dbReference>
<sequence length="194" mass="19163">MKLLFAILLAAALAHADDSDSDGGGATVIQGRTGSSSGDARNTAATPGNTGGQGNVGGNTRLFGGGGLNSLFGLGSSLLGGFLGAIGNPNFNPGFGGGFQQGFGGQSGFGGRPAFGGGFGNPGFGGGFGNPGFGGGFGGKQGQCPPVRPQCPPVRNFAPPQTCFNDFQCSGIDKCCFDRCLEETICKPPIGFGR</sequence>
<dbReference type="SMART" id="SM00217">
    <property type="entry name" value="WAP"/>
    <property type="match status" value="1"/>
</dbReference>
<dbReference type="InterPro" id="IPR036645">
    <property type="entry name" value="Elafin-like_sf"/>
</dbReference>
<name>A0AAN8X906_HALRR</name>
<evidence type="ECO:0000313" key="4">
    <source>
        <dbReference type="EMBL" id="KAK7078797.1"/>
    </source>
</evidence>
<dbReference type="Proteomes" id="UP001381693">
    <property type="component" value="Unassembled WGS sequence"/>
</dbReference>
<reference evidence="4 5" key="1">
    <citation type="submission" date="2023-11" db="EMBL/GenBank/DDBJ databases">
        <title>Halocaridina rubra genome assembly.</title>
        <authorList>
            <person name="Smith C."/>
        </authorList>
    </citation>
    <scope>NUCLEOTIDE SEQUENCE [LARGE SCALE GENOMIC DNA]</scope>
    <source>
        <strain evidence="4">EP-1</strain>
        <tissue evidence="4">Whole</tissue>
    </source>
</reference>
<evidence type="ECO:0000256" key="2">
    <source>
        <dbReference type="SAM" id="SignalP"/>
    </source>
</evidence>